<dbReference type="Proteomes" id="UP000807306">
    <property type="component" value="Unassembled WGS sequence"/>
</dbReference>
<proteinExistence type="predicted"/>
<name>A0A9P6E3W4_9AGAR</name>
<reference evidence="3" key="1">
    <citation type="submission" date="2020-11" db="EMBL/GenBank/DDBJ databases">
        <authorList>
            <consortium name="DOE Joint Genome Institute"/>
            <person name="Ahrendt S."/>
            <person name="Riley R."/>
            <person name="Andreopoulos W."/>
            <person name="Labutti K."/>
            <person name="Pangilinan J."/>
            <person name="Ruiz-Duenas F.J."/>
            <person name="Barrasa J.M."/>
            <person name="Sanchez-Garcia M."/>
            <person name="Camarero S."/>
            <person name="Miyauchi S."/>
            <person name="Serrano A."/>
            <person name="Linde D."/>
            <person name="Babiker R."/>
            <person name="Drula E."/>
            <person name="Ayuso-Fernandez I."/>
            <person name="Pacheco R."/>
            <person name="Padilla G."/>
            <person name="Ferreira P."/>
            <person name="Barriuso J."/>
            <person name="Kellner H."/>
            <person name="Castanera R."/>
            <person name="Alfaro M."/>
            <person name="Ramirez L."/>
            <person name="Pisabarro A.G."/>
            <person name="Kuo A."/>
            <person name="Tritt A."/>
            <person name="Lipzen A."/>
            <person name="He G."/>
            <person name="Yan M."/>
            <person name="Ng V."/>
            <person name="Cullen D."/>
            <person name="Martin F."/>
            <person name="Rosso M.-N."/>
            <person name="Henrissat B."/>
            <person name="Hibbett D."/>
            <person name="Martinez A.T."/>
            <person name="Grigoriev I.V."/>
        </authorList>
    </citation>
    <scope>NUCLEOTIDE SEQUENCE</scope>
    <source>
        <strain evidence="3">CBS 506.95</strain>
    </source>
</reference>
<dbReference type="OrthoDB" id="3267800at2759"/>
<feature type="compositionally biased region" description="Polar residues" evidence="2">
    <location>
        <begin position="139"/>
        <end position="149"/>
    </location>
</feature>
<evidence type="ECO:0000256" key="1">
    <source>
        <dbReference type="SAM" id="Coils"/>
    </source>
</evidence>
<evidence type="ECO:0000313" key="3">
    <source>
        <dbReference type="EMBL" id="KAF9522066.1"/>
    </source>
</evidence>
<sequence>MPINTPSSAHSEYFDAPVAIFHNNIDDSLPMSSQDIPPPIPRRSVQLKDNGPQPKPADTQIFNTFDTPPLRDPHMMAHPNESEGWLPAVDNAPNSPTFSAQAKPSSRKSSPVKRETSVSPNRENDPFASGSIAHRRGTMRTTGIASSPPSIHHGSMALSRSTSRKSNHTTSDGRIIPGSAFVNGAGATGPFALAAEDETLAARGAEANAHLTGKQKSKIAKVEAKHNRQLSKIIKQEAKTEKIALATAIFELGELQKYQKQAVKSESRVQVTHSKLLTTFKKTESTFLSAKAAYETALAQLNAEAENLETLRLSAREATEKLQDKAAEIDSLRATLSVDEREREVKLGQLKGRRTSLWK</sequence>
<accession>A0A9P6E3W4</accession>
<evidence type="ECO:0000256" key="2">
    <source>
        <dbReference type="SAM" id="MobiDB-lite"/>
    </source>
</evidence>
<comment type="caution">
    <text evidence="3">The sequence shown here is derived from an EMBL/GenBank/DDBJ whole genome shotgun (WGS) entry which is preliminary data.</text>
</comment>
<dbReference type="AlphaFoldDB" id="A0A9P6E3W4"/>
<feature type="region of interest" description="Disordered" evidence="2">
    <location>
        <begin position="25"/>
        <end position="175"/>
    </location>
</feature>
<feature type="coiled-coil region" evidence="1">
    <location>
        <begin position="291"/>
        <end position="335"/>
    </location>
</feature>
<keyword evidence="4" id="KW-1185">Reference proteome</keyword>
<protein>
    <submittedName>
        <fullName evidence="3">Uncharacterized protein</fullName>
    </submittedName>
</protein>
<gene>
    <name evidence="3" type="ORF">CPB83DRAFT_150876</name>
</gene>
<evidence type="ECO:0000313" key="4">
    <source>
        <dbReference type="Proteomes" id="UP000807306"/>
    </source>
</evidence>
<feature type="compositionally biased region" description="Polar residues" evidence="2">
    <location>
        <begin position="92"/>
        <end position="102"/>
    </location>
</feature>
<keyword evidence="1" id="KW-0175">Coiled coil</keyword>
<organism evidence="3 4">
    <name type="scientific">Crepidotus variabilis</name>
    <dbReference type="NCBI Taxonomy" id="179855"/>
    <lineage>
        <taxon>Eukaryota</taxon>
        <taxon>Fungi</taxon>
        <taxon>Dikarya</taxon>
        <taxon>Basidiomycota</taxon>
        <taxon>Agaricomycotina</taxon>
        <taxon>Agaricomycetes</taxon>
        <taxon>Agaricomycetidae</taxon>
        <taxon>Agaricales</taxon>
        <taxon>Agaricineae</taxon>
        <taxon>Crepidotaceae</taxon>
        <taxon>Crepidotus</taxon>
    </lineage>
</organism>
<dbReference type="EMBL" id="MU157963">
    <property type="protein sequence ID" value="KAF9522066.1"/>
    <property type="molecule type" value="Genomic_DNA"/>
</dbReference>